<dbReference type="UniPathway" id="UPA00359">
    <property type="reaction ID" value="UER00478"/>
</dbReference>
<dbReference type="Proteomes" id="UP000234857">
    <property type="component" value="Unassembled WGS sequence"/>
</dbReference>
<dbReference type="NCBIfam" id="TIGR01750">
    <property type="entry name" value="fabZ"/>
    <property type="match status" value="1"/>
</dbReference>
<dbReference type="Gene3D" id="3.30.1700.10">
    <property type="entry name" value="lpxc deacetylase, domain 2"/>
    <property type="match status" value="1"/>
</dbReference>
<evidence type="ECO:0000256" key="10">
    <source>
        <dbReference type="ARBA" id="ARBA00022833"/>
    </source>
</evidence>
<dbReference type="PANTHER" id="PTHR33694:SF1">
    <property type="entry name" value="UDP-3-O-ACYL-N-ACETYLGLUCOSAMINE DEACETYLASE 1, MITOCHONDRIAL-RELATED"/>
    <property type="match status" value="1"/>
</dbReference>
<proteinExistence type="inferred from homology"/>
<comment type="catalytic activity">
    <reaction evidence="16">
        <text>a (3R)-hydroxyacyl-[ACP] = a (2E)-enoyl-[ACP] + H2O</text>
        <dbReference type="Rhea" id="RHEA:13097"/>
        <dbReference type="Rhea" id="RHEA-COMP:9925"/>
        <dbReference type="Rhea" id="RHEA-COMP:9945"/>
        <dbReference type="ChEBI" id="CHEBI:15377"/>
        <dbReference type="ChEBI" id="CHEBI:78784"/>
        <dbReference type="ChEBI" id="CHEBI:78827"/>
        <dbReference type="EC" id="4.2.1.59"/>
    </reaction>
</comment>
<dbReference type="NCBIfam" id="NF000582">
    <property type="entry name" value="PRK00006.1"/>
    <property type="match status" value="1"/>
</dbReference>
<dbReference type="GO" id="GO:0103117">
    <property type="term" value="F:UDP-3-O-acyl-N-acetylglucosamine deacetylase activity"/>
    <property type="evidence" value="ECO:0007669"/>
    <property type="project" value="UniProtKB-UniRule"/>
</dbReference>
<evidence type="ECO:0000256" key="3">
    <source>
        <dbReference type="ARBA" id="ARBA00004496"/>
    </source>
</evidence>
<evidence type="ECO:0000256" key="5">
    <source>
        <dbReference type="ARBA" id="ARBA00022490"/>
    </source>
</evidence>
<keyword evidence="10 15" id="KW-0862">Zinc</keyword>
<dbReference type="Gene3D" id="3.30.230.20">
    <property type="entry name" value="lpxc deacetylase, domain 1"/>
    <property type="match status" value="1"/>
</dbReference>
<dbReference type="SUPFAM" id="SSF54211">
    <property type="entry name" value="Ribosomal protein S5 domain 2-like"/>
    <property type="match status" value="2"/>
</dbReference>
<feature type="binding site" evidence="15">
    <location>
        <position position="77"/>
    </location>
    <ligand>
        <name>Zn(2+)</name>
        <dbReference type="ChEBI" id="CHEBI:29105"/>
    </ligand>
</feature>
<comment type="function">
    <text evidence="2 15">Catalyzes the hydrolysis of UDP-3-O-myristoyl-N-acetylglucosamine to form UDP-3-O-myristoylglucosamine and acetate, the committed step in lipid A biosynthesis.</text>
</comment>
<feature type="binding site" evidence="15">
    <location>
        <position position="234"/>
    </location>
    <ligand>
        <name>Zn(2+)</name>
        <dbReference type="ChEBI" id="CHEBI:29105"/>
    </ligand>
</feature>
<keyword evidence="6 15" id="KW-0444">Lipid biosynthesis</keyword>
<comment type="pathway">
    <text evidence="4 15">Glycolipid biosynthesis; lipid IV(A) biosynthesis; lipid IV(A) from (3R)-3-hydroxytetradecanoyl-[acyl-carrier-protein] and UDP-N-acetyl-alpha-D-glucosamine: step 2/6.</text>
</comment>
<dbReference type="EC" id="4.2.1.59" evidence="16"/>
<dbReference type="GO" id="GO:0009245">
    <property type="term" value="P:lipid A biosynthetic process"/>
    <property type="evidence" value="ECO:0007669"/>
    <property type="project" value="UniProtKB-UniRule"/>
</dbReference>
<dbReference type="CDD" id="cd01288">
    <property type="entry name" value="FabZ"/>
    <property type="match status" value="1"/>
</dbReference>
<dbReference type="SUPFAM" id="SSF54637">
    <property type="entry name" value="Thioesterase/thiol ester dehydrase-isomerase"/>
    <property type="match status" value="1"/>
</dbReference>
<evidence type="ECO:0000256" key="9">
    <source>
        <dbReference type="ARBA" id="ARBA00022801"/>
    </source>
</evidence>
<dbReference type="InterPro" id="IPR004463">
    <property type="entry name" value="UDP-acyl_GlcNac_deAcase"/>
</dbReference>
<keyword evidence="9 15" id="KW-0378">Hydrolase</keyword>
<evidence type="ECO:0000256" key="14">
    <source>
        <dbReference type="ARBA" id="ARBA00025049"/>
    </source>
</evidence>
<evidence type="ECO:0000256" key="8">
    <source>
        <dbReference type="ARBA" id="ARBA00022723"/>
    </source>
</evidence>
<evidence type="ECO:0000313" key="18">
    <source>
        <dbReference type="Proteomes" id="UP000234857"/>
    </source>
</evidence>
<dbReference type="InterPro" id="IPR015870">
    <property type="entry name" value="UDP-acyl_N-AcGlcN_deAcase_N"/>
</dbReference>
<evidence type="ECO:0000256" key="6">
    <source>
        <dbReference type="ARBA" id="ARBA00022516"/>
    </source>
</evidence>
<dbReference type="FunFam" id="3.10.129.10:FF:000001">
    <property type="entry name" value="3-hydroxyacyl-[acyl-carrier-protein] dehydratase FabZ"/>
    <property type="match status" value="1"/>
</dbReference>
<dbReference type="GO" id="GO:0046872">
    <property type="term" value="F:metal ion binding"/>
    <property type="evidence" value="ECO:0007669"/>
    <property type="project" value="UniProtKB-KW"/>
</dbReference>
<keyword evidence="5 16" id="KW-0963">Cytoplasm</keyword>
<comment type="function">
    <text evidence="14 16">Involved in unsaturated fatty acids biosynthesis. Catalyzes the dehydration of short chain beta-hydroxyacyl-ACPs and long chain saturated and unsaturated beta-hydroxyacyl-ACPs.</text>
</comment>
<dbReference type="NCBIfam" id="TIGR00325">
    <property type="entry name" value="lpxC"/>
    <property type="match status" value="1"/>
</dbReference>
<evidence type="ECO:0000256" key="13">
    <source>
        <dbReference type="ARBA" id="ARBA00024535"/>
    </source>
</evidence>
<comment type="subcellular location">
    <subcellularLocation>
        <location evidence="3 16">Cytoplasm</location>
    </subcellularLocation>
</comment>
<dbReference type="Pfam" id="PF03331">
    <property type="entry name" value="LpxC"/>
    <property type="match status" value="1"/>
</dbReference>
<keyword evidence="11 15" id="KW-0443">Lipid metabolism</keyword>
<sequence length="425" mass="47171">MKQKTLGNEVRISGIGVHTGNNIEAILKPAKAGSGITFVRKDLDPCIRIKADIDNVDDVIRGTALKSEGFEVYTVEHVLAACAGLGIFNVDIEINSNEFPVADGSSKHFVELIREAGIKELDEEQEVFDVTETISVVKDDTVIIIKPHNEFKISFTIDYDHPVIGSQYLSIPINEKTFTEEIMFARTFGFYRDYEKLKSQSKAAGSSLENTIGLDDQQVLNEDGLRAPNEFVRHKILDMIGDLSLMGMPIRGHVVAVKVGHALNVEAARLLRKAYKKFKMSQNTFNINDIKKILPHRYPFLLVDRIVGIEDGKKAIGLKNVTVNEEFFNGHFPSRPVMPGVLIIEALAQVAGVFMLSKTEHQGKLPFFGGIDKFRFRRPVEPGDALYLEIEIIKLMGKIGKVKGTAKVDGKLVASGELMFSLVKA</sequence>
<keyword evidence="7 15" id="KW-0441">Lipid A biosynthesis</keyword>
<comment type="similarity">
    <text evidence="16">Belongs to the thioester dehydratase family. FabZ subfamily.</text>
</comment>
<evidence type="ECO:0000256" key="2">
    <source>
        <dbReference type="ARBA" id="ARBA00002923"/>
    </source>
</evidence>
<dbReference type="InterPro" id="IPR013114">
    <property type="entry name" value="FabA_FabZ"/>
</dbReference>
<reference evidence="17 18" key="1">
    <citation type="submission" date="2017-11" db="EMBL/GenBank/DDBJ databases">
        <title>Genome-resolved metagenomics identifies genetic mobility, metabolic interactions, and unexpected diversity in perchlorate-reducing communities.</title>
        <authorList>
            <person name="Barnum T.P."/>
            <person name="Figueroa I.A."/>
            <person name="Carlstrom C.I."/>
            <person name="Lucas L.N."/>
            <person name="Engelbrektson A.L."/>
            <person name="Coates J.D."/>
        </authorList>
    </citation>
    <scope>NUCLEOTIDE SEQUENCE [LARGE SCALE GENOMIC DNA]</scope>
    <source>
        <strain evidence="17">BM706</strain>
    </source>
</reference>
<evidence type="ECO:0000256" key="1">
    <source>
        <dbReference type="ARBA" id="ARBA00001947"/>
    </source>
</evidence>
<comment type="cofactor">
    <cofactor evidence="1 15">
        <name>Zn(2+)</name>
        <dbReference type="ChEBI" id="CHEBI:29105"/>
    </cofactor>
</comment>
<dbReference type="EMBL" id="PKTG01000053">
    <property type="protein sequence ID" value="PLX18727.1"/>
    <property type="molecule type" value="Genomic_DNA"/>
</dbReference>
<dbReference type="Pfam" id="PF07977">
    <property type="entry name" value="FabA"/>
    <property type="match status" value="1"/>
</dbReference>
<keyword evidence="8 15" id="KW-0479">Metal-binding</keyword>
<dbReference type="GO" id="GO:0005737">
    <property type="term" value="C:cytoplasm"/>
    <property type="evidence" value="ECO:0007669"/>
    <property type="project" value="UniProtKB-SubCell"/>
</dbReference>
<dbReference type="PANTHER" id="PTHR33694">
    <property type="entry name" value="UDP-3-O-ACYL-N-ACETYLGLUCOSAMINE DEACETYLASE 1, MITOCHONDRIAL-RELATED"/>
    <property type="match status" value="1"/>
</dbReference>
<feature type="binding site" evidence="15">
    <location>
        <position position="238"/>
    </location>
    <ligand>
        <name>Zn(2+)</name>
        <dbReference type="ChEBI" id="CHEBI:29105"/>
    </ligand>
</feature>
<dbReference type="GO" id="GO:0019171">
    <property type="term" value="F:(3R)-hydroxyacyl-[acyl-carrier-protein] dehydratase activity"/>
    <property type="evidence" value="ECO:0007669"/>
    <property type="project" value="UniProtKB-EC"/>
</dbReference>
<gene>
    <name evidence="15" type="primary">lpxC</name>
    <name evidence="16" type="synonym">fabZ</name>
    <name evidence="17" type="ORF">C0601_03905</name>
</gene>
<evidence type="ECO:0000256" key="11">
    <source>
        <dbReference type="ARBA" id="ARBA00023098"/>
    </source>
</evidence>
<comment type="similarity">
    <text evidence="15">Belongs to the LpxC family.</text>
</comment>
<evidence type="ECO:0000256" key="12">
    <source>
        <dbReference type="ARBA" id="ARBA00023239"/>
    </source>
</evidence>
<evidence type="ECO:0000313" key="17">
    <source>
        <dbReference type="EMBL" id="PLX18727.1"/>
    </source>
</evidence>
<dbReference type="HAMAP" id="MF_00406">
    <property type="entry name" value="FabZ"/>
    <property type="match status" value="1"/>
</dbReference>
<keyword evidence="12 16" id="KW-0456">Lyase</keyword>
<dbReference type="InterPro" id="IPR011334">
    <property type="entry name" value="UDP-acyl_GlcNac_deAcase_C"/>
</dbReference>
<dbReference type="HAMAP" id="MF_00388">
    <property type="entry name" value="LpxC"/>
    <property type="match status" value="1"/>
</dbReference>
<protein>
    <recommendedName>
        <fullName evidence="15 16">Multifunctional fusion protein</fullName>
    </recommendedName>
    <domain>
        <recommendedName>
            <fullName evidence="16">3-hydroxyacyl-[acyl-carrier-protein] dehydratase FabZ</fullName>
            <ecNumber evidence="16">4.2.1.59</ecNumber>
        </recommendedName>
        <alternativeName>
            <fullName evidence="16">(3R)-hydroxymyristoyl-[acyl-carrier-protein] dehydratase</fullName>
        </alternativeName>
        <alternativeName>
            <fullName evidence="16">Beta-hydroxyacyl-ACP dehydratase</fullName>
            <shortName evidence="16">(3R)-hydroxymyristoyl-ACP dehydrase</shortName>
        </alternativeName>
    </domain>
    <domain>
        <recommendedName>
            <fullName evidence="15">UDP-3-O-acyl-N-acetylglucosamine deacetylase</fullName>
            <shortName evidence="15">UDP-3-O-acyl-GlcNAc deacetylase</shortName>
            <ecNumber evidence="15">3.5.1.108</ecNumber>
        </recommendedName>
        <alternativeName>
            <fullName evidence="15">UDP-3-O-[R-3-hydroxymyristoyl]-N-acetylglucosamine deacetylase</fullName>
        </alternativeName>
    </domain>
</protein>
<evidence type="ECO:0000256" key="7">
    <source>
        <dbReference type="ARBA" id="ARBA00022556"/>
    </source>
</evidence>
<accession>A0A2N5ZJ49</accession>
<evidence type="ECO:0000256" key="4">
    <source>
        <dbReference type="ARBA" id="ARBA00005002"/>
    </source>
</evidence>
<dbReference type="InterPro" id="IPR029069">
    <property type="entry name" value="HotDog_dom_sf"/>
</dbReference>
<organism evidence="17 18">
    <name type="scientific">Muiribacterium halophilum</name>
    <dbReference type="NCBI Taxonomy" id="2053465"/>
    <lineage>
        <taxon>Bacteria</taxon>
        <taxon>Candidatus Muiribacteriota</taxon>
        <taxon>Candidatus Muiribacteriia</taxon>
        <taxon>Candidatus Muiribacteriales</taxon>
        <taxon>Candidatus Muiribacteriaceae</taxon>
        <taxon>Candidatus Muiribacterium</taxon>
    </lineage>
</organism>
<comment type="catalytic activity">
    <reaction evidence="13 15">
        <text>a UDP-3-O-[(3R)-3-hydroxyacyl]-N-acetyl-alpha-D-glucosamine + H2O = a UDP-3-O-[(3R)-3-hydroxyacyl]-alpha-D-glucosamine + acetate</text>
        <dbReference type="Rhea" id="RHEA:67816"/>
        <dbReference type="ChEBI" id="CHEBI:15377"/>
        <dbReference type="ChEBI" id="CHEBI:30089"/>
        <dbReference type="ChEBI" id="CHEBI:137740"/>
        <dbReference type="ChEBI" id="CHEBI:173225"/>
        <dbReference type="EC" id="3.5.1.108"/>
    </reaction>
</comment>
<dbReference type="EC" id="3.5.1.108" evidence="15"/>
<feature type="active site" description="Proton donor" evidence="15">
    <location>
        <position position="261"/>
    </location>
</feature>
<feature type="active site" evidence="16">
    <location>
        <position position="331"/>
    </location>
</feature>
<dbReference type="InterPro" id="IPR010084">
    <property type="entry name" value="FabZ"/>
</dbReference>
<name>A0A2N5ZJ49_MUIH1</name>
<dbReference type="InterPro" id="IPR020568">
    <property type="entry name" value="Ribosomal_Su5_D2-typ_SF"/>
</dbReference>
<dbReference type="Gene3D" id="3.10.129.10">
    <property type="entry name" value="Hotdog Thioesterase"/>
    <property type="match status" value="1"/>
</dbReference>
<dbReference type="GO" id="GO:0006633">
    <property type="term" value="P:fatty acid biosynthetic process"/>
    <property type="evidence" value="ECO:0007669"/>
    <property type="project" value="UniProtKB-UniRule"/>
</dbReference>
<evidence type="ECO:0000256" key="16">
    <source>
        <dbReference type="HAMAP-Rule" id="MF_00406"/>
    </source>
</evidence>
<comment type="caution">
    <text evidence="17">The sequence shown here is derived from an EMBL/GenBank/DDBJ whole genome shotgun (WGS) entry which is preliminary data.</text>
</comment>
<dbReference type="GO" id="GO:0016020">
    <property type="term" value="C:membrane"/>
    <property type="evidence" value="ECO:0007669"/>
    <property type="project" value="GOC"/>
</dbReference>
<evidence type="ECO:0000256" key="15">
    <source>
        <dbReference type="HAMAP-Rule" id="MF_00388"/>
    </source>
</evidence>
<dbReference type="AlphaFoldDB" id="A0A2N5ZJ49"/>